<evidence type="ECO:0000313" key="9">
    <source>
        <dbReference type="EMBL" id="SMX34980.1"/>
    </source>
</evidence>
<feature type="domain" description="Glutamyl/glutaminyl-tRNA synthetase class Ib catalytic" evidence="8">
    <location>
        <begin position="190"/>
        <end position="283"/>
    </location>
</feature>
<evidence type="ECO:0000256" key="4">
    <source>
        <dbReference type="ARBA" id="ARBA00022833"/>
    </source>
</evidence>
<dbReference type="RefSeq" id="WP_093966679.1">
    <property type="nucleotide sequence ID" value="NZ_FXYE01000001.1"/>
</dbReference>
<dbReference type="Proteomes" id="UP000202922">
    <property type="component" value="Unassembled WGS sequence"/>
</dbReference>
<keyword evidence="4" id="KW-0862">Zinc</keyword>
<accession>A0A238JWF7</accession>
<dbReference type="Pfam" id="PF00749">
    <property type="entry name" value="tRNA-synt_1c"/>
    <property type="match status" value="2"/>
</dbReference>
<dbReference type="PRINTS" id="PR00987">
    <property type="entry name" value="TRNASYNTHGLU"/>
</dbReference>
<dbReference type="PANTHER" id="PTHR43311">
    <property type="entry name" value="GLUTAMATE--TRNA LIGASE"/>
    <property type="match status" value="1"/>
</dbReference>
<dbReference type="InterPro" id="IPR001412">
    <property type="entry name" value="aa-tRNA-synth_I_CS"/>
</dbReference>
<dbReference type="EMBL" id="FXYE01000001">
    <property type="protein sequence ID" value="SMX34980.1"/>
    <property type="molecule type" value="Genomic_DNA"/>
</dbReference>
<organism evidence="9 10">
    <name type="scientific">Actibacterium lipolyticum</name>
    <dbReference type="NCBI Taxonomy" id="1524263"/>
    <lineage>
        <taxon>Bacteria</taxon>
        <taxon>Pseudomonadati</taxon>
        <taxon>Pseudomonadota</taxon>
        <taxon>Alphaproteobacteria</taxon>
        <taxon>Rhodobacterales</taxon>
        <taxon>Roseobacteraceae</taxon>
        <taxon>Actibacterium</taxon>
    </lineage>
</organism>
<feature type="domain" description="Glutamyl/glutaminyl-tRNA synthetase class Ib catalytic" evidence="8">
    <location>
        <begin position="4"/>
        <end position="107"/>
    </location>
</feature>
<dbReference type="InterPro" id="IPR049940">
    <property type="entry name" value="GluQ/Sye"/>
</dbReference>
<evidence type="ECO:0000256" key="5">
    <source>
        <dbReference type="ARBA" id="ARBA00022840"/>
    </source>
</evidence>
<evidence type="ECO:0000256" key="1">
    <source>
        <dbReference type="ARBA" id="ARBA00022598"/>
    </source>
</evidence>
<dbReference type="AlphaFoldDB" id="A0A238JWF7"/>
<keyword evidence="10" id="KW-1185">Reference proteome</keyword>
<keyword evidence="7" id="KW-0648">Protein biosynthesis</keyword>
<dbReference type="GO" id="GO:0005829">
    <property type="term" value="C:cytosol"/>
    <property type="evidence" value="ECO:0007669"/>
    <property type="project" value="TreeGrafter"/>
</dbReference>
<keyword evidence="2" id="KW-0479">Metal-binding</keyword>
<dbReference type="PROSITE" id="PS00178">
    <property type="entry name" value="AA_TRNA_LIGASE_I"/>
    <property type="match status" value="1"/>
</dbReference>
<dbReference type="InterPro" id="IPR020058">
    <property type="entry name" value="Glu/Gln-tRNA-synth_Ib_cat-dom"/>
</dbReference>
<dbReference type="EC" id="6.1.1.17" evidence="9"/>
<evidence type="ECO:0000259" key="8">
    <source>
        <dbReference type="Pfam" id="PF00749"/>
    </source>
</evidence>
<reference evidence="10" key="1">
    <citation type="submission" date="2017-05" db="EMBL/GenBank/DDBJ databases">
        <authorList>
            <person name="Rodrigo-Torres L."/>
            <person name="Arahal R. D."/>
            <person name="Lucena T."/>
        </authorList>
    </citation>
    <scope>NUCLEOTIDE SEQUENCE [LARGE SCALE GENOMIC DNA]</scope>
    <source>
        <strain evidence="10">CECT 8621</strain>
    </source>
</reference>
<dbReference type="GO" id="GO:0005524">
    <property type="term" value="F:ATP binding"/>
    <property type="evidence" value="ECO:0007669"/>
    <property type="project" value="UniProtKB-KW"/>
</dbReference>
<dbReference type="GO" id="GO:0006424">
    <property type="term" value="P:glutamyl-tRNA aminoacylation"/>
    <property type="evidence" value="ECO:0007669"/>
    <property type="project" value="TreeGrafter"/>
</dbReference>
<dbReference type="InterPro" id="IPR014729">
    <property type="entry name" value="Rossmann-like_a/b/a_fold"/>
</dbReference>
<dbReference type="GO" id="GO:0004818">
    <property type="term" value="F:glutamate-tRNA ligase activity"/>
    <property type="evidence" value="ECO:0007669"/>
    <property type="project" value="UniProtKB-EC"/>
</dbReference>
<proteinExistence type="inferred from homology"/>
<evidence type="ECO:0000313" key="10">
    <source>
        <dbReference type="Proteomes" id="UP000202922"/>
    </source>
</evidence>
<keyword evidence="5 7" id="KW-0067">ATP-binding</keyword>
<dbReference type="PANTHER" id="PTHR43311:SF1">
    <property type="entry name" value="GLUTAMYL-Q TRNA(ASP) SYNTHETASE"/>
    <property type="match status" value="1"/>
</dbReference>
<dbReference type="InterPro" id="IPR000924">
    <property type="entry name" value="Glu/Gln-tRNA-synth"/>
</dbReference>
<keyword evidence="1 7" id="KW-0436">Ligase</keyword>
<dbReference type="Gene3D" id="3.40.50.620">
    <property type="entry name" value="HUPs"/>
    <property type="match status" value="1"/>
</dbReference>
<keyword evidence="6 7" id="KW-0030">Aminoacyl-tRNA synthetase</keyword>
<evidence type="ECO:0000256" key="7">
    <source>
        <dbReference type="RuleBase" id="RU363037"/>
    </source>
</evidence>
<protein>
    <submittedName>
        <fullName evidence="9">Glutamate--tRNA ligase</fullName>
        <ecNumber evidence="9">6.1.1.17</ecNumber>
    </submittedName>
</protein>
<dbReference type="SUPFAM" id="SSF52374">
    <property type="entry name" value="Nucleotidylyl transferase"/>
    <property type="match status" value="1"/>
</dbReference>
<evidence type="ECO:0000256" key="3">
    <source>
        <dbReference type="ARBA" id="ARBA00022741"/>
    </source>
</evidence>
<dbReference type="OrthoDB" id="9807503at2"/>
<evidence type="ECO:0000256" key="6">
    <source>
        <dbReference type="ARBA" id="ARBA00023146"/>
    </source>
</evidence>
<sequence>MTYRTRFAPSPTGPLHLGHAYSALLAYDRARLHGGEFLLRIEDTDTQRCKPEWETLIYEDLHWLGLEWETPVRRQSEHLEDYDRVLDQLAARGLIYPCSCTRGDIRAALSAPQEGAPLVGPDGIVYPGTCRGRDLDSRKPGDALRLNMRKAVEAIGNTSNCGFIENGPDHTGTHQLDAETLISGTGDVVLGRKEIETVSYLLAAVWDDAAQGITEVVRGVDLYEATFVQVLLQALLDLPTPTYFHHLLIRDEDGKRLAKRHDSKAIRLFRQDGASPEDIRRMVGL</sequence>
<keyword evidence="3 7" id="KW-0547">Nucleotide-binding</keyword>
<name>A0A238JWF7_9RHOB</name>
<dbReference type="NCBIfam" id="NF004315">
    <property type="entry name" value="PRK05710.1-4"/>
    <property type="match status" value="1"/>
</dbReference>
<gene>
    <name evidence="9" type="primary">gltX_1</name>
    <name evidence="9" type="ORF">COL8621_01588</name>
</gene>
<comment type="similarity">
    <text evidence="7">Belongs to the class-I aminoacyl-tRNA synthetase family.</text>
</comment>
<evidence type="ECO:0000256" key="2">
    <source>
        <dbReference type="ARBA" id="ARBA00022723"/>
    </source>
</evidence>